<accession>A0ABT6FG50</accession>
<keyword evidence="3" id="KW-1185">Reference proteome</keyword>
<gene>
    <name evidence="2" type="ORF">PZE19_22460</name>
</gene>
<name>A0ABT6FG50_9BACT</name>
<dbReference type="EC" id="4.2.1.47" evidence="2"/>
<dbReference type="RefSeq" id="WP_277862839.1">
    <property type="nucleotide sequence ID" value="NZ_JARRAG010000002.1"/>
</dbReference>
<dbReference type="Pfam" id="PF16363">
    <property type="entry name" value="GDP_Man_Dehyd"/>
    <property type="match status" value="1"/>
</dbReference>
<dbReference type="Proteomes" id="UP001216907">
    <property type="component" value="Unassembled WGS sequence"/>
</dbReference>
<dbReference type="SUPFAM" id="SSF51735">
    <property type="entry name" value="NAD(P)-binding Rossmann-fold domains"/>
    <property type="match status" value="1"/>
</dbReference>
<keyword evidence="2" id="KW-0456">Lyase</keyword>
<dbReference type="CDD" id="cd05257">
    <property type="entry name" value="Arna_like_SDR_e"/>
    <property type="match status" value="1"/>
</dbReference>
<evidence type="ECO:0000259" key="1">
    <source>
        <dbReference type="Pfam" id="PF16363"/>
    </source>
</evidence>
<reference evidence="2 3" key="1">
    <citation type="submission" date="2023-03" db="EMBL/GenBank/DDBJ databases">
        <title>Paludisphaera mucosa sp. nov. a novel planctomycete from northern fen.</title>
        <authorList>
            <person name="Ivanova A."/>
        </authorList>
    </citation>
    <scope>NUCLEOTIDE SEQUENCE [LARGE SCALE GENOMIC DNA]</scope>
    <source>
        <strain evidence="2 3">Pla2</strain>
    </source>
</reference>
<dbReference type="GO" id="GO:0008446">
    <property type="term" value="F:GDP-mannose 4,6-dehydratase activity"/>
    <property type="evidence" value="ECO:0007669"/>
    <property type="project" value="UniProtKB-EC"/>
</dbReference>
<proteinExistence type="predicted"/>
<evidence type="ECO:0000313" key="2">
    <source>
        <dbReference type="EMBL" id="MDG3006543.1"/>
    </source>
</evidence>
<feature type="domain" description="NAD(P)-binding" evidence="1">
    <location>
        <begin position="6"/>
        <end position="309"/>
    </location>
</feature>
<organism evidence="2 3">
    <name type="scientific">Paludisphaera mucosa</name>
    <dbReference type="NCBI Taxonomy" id="3030827"/>
    <lineage>
        <taxon>Bacteria</taxon>
        <taxon>Pseudomonadati</taxon>
        <taxon>Planctomycetota</taxon>
        <taxon>Planctomycetia</taxon>
        <taxon>Isosphaerales</taxon>
        <taxon>Isosphaeraceae</taxon>
        <taxon>Paludisphaera</taxon>
    </lineage>
</organism>
<evidence type="ECO:0000313" key="3">
    <source>
        <dbReference type="Proteomes" id="UP001216907"/>
    </source>
</evidence>
<dbReference type="InterPro" id="IPR020904">
    <property type="entry name" value="Sc_DH/Rdtase_CS"/>
</dbReference>
<sequence length="327" mass="36098">MGKAVLVTGAGGFIGSHLTERLVRLGHRVRVLVRYNGRDDRGHLDDLPRDVQAELDVHRGDLKDPDAVARAVDGREQVFHLGALIAIPYSYQNPYDVVQTNVNGTAHVLDACRRSKKLERVVLTSTSEVYGTAQIVPIDEKHPLRGQSPYAATKIASDALGESYHRSFATPVSILRPFNTFGPRQSARAIIPTIISQALTRPVVKLGRLDPRRDLTYVKDTAEAFVAIAACDAALGRVVNVGRGSDVSIGDLVERIGTILGRTLEVETETDRLRPPASEVERLVAGTALAQSLWRWRPRYSLDEGLAETVGWIREHIDRFRPDVYTT</sequence>
<dbReference type="Gene3D" id="3.40.50.720">
    <property type="entry name" value="NAD(P)-binding Rossmann-like Domain"/>
    <property type="match status" value="1"/>
</dbReference>
<comment type="caution">
    <text evidence="2">The sequence shown here is derived from an EMBL/GenBank/DDBJ whole genome shotgun (WGS) entry which is preliminary data.</text>
</comment>
<dbReference type="InterPro" id="IPR036291">
    <property type="entry name" value="NAD(P)-bd_dom_sf"/>
</dbReference>
<dbReference type="InterPro" id="IPR045869">
    <property type="entry name" value="Arna-like_SDR_e"/>
</dbReference>
<dbReference type="PROSITE" id="PS00061">
    <property type="entry name" value="ADH_SHORT"/>
    <property type="match status" value="1"/>
</dbReference>
<dbReference type="EMBL" id="JARRAG010000002">
    <property type="protein sequence ID" value="MDG3006543.1"/>
    <property type="molecule type" value="Genomic_DNA"/>
</dbReference>
<dbReference type="InterPro" id="IPR016040">
    <property type="entry name" value="NAD(P)-bd_dom"/>
</dbReference>
<protein>
    <submittedName>
        <fullName evidence="2">GDP-mannose 4,6-dehydratase</fullName>
        <ecNumber evidence="2">4.2.1.47</ecNumber>
    </submittedName>
</protein>
<dbReference type="PANTHER" id="PTHR43000">
    <property type="entry name" value="DTDP-D-GLUCOSE 4,6-DEHYDRATASE-RELATED"/>
    <property type="match status" value="1"/>
</dbReference>